<accession>A0A2X2WS65</accession>
<dbReference type="InterPro" id="IPR027417">
    <property type="entry name" value="P-loop_NTPase"/>
</dbReference>
<protein>
    <submittedName>
        <fullName evidence="2">Uncharacterized protein conserved in bacteria</fullName>
    </submittedName>
</protein>
<keyword evidence="3" id="KW-1185">Reference proteome</keyword>
<dbReference type="GO" id="GO:0006302">
    <property type="term" value="P:double-strand break repair"/>
    <property type="evidence" value="ECO:0007669"/>
    <property type="project" value="TreeGrafter"/>
</dbReference>
<dbReference type="Pfam" id="PF13166">
    <property type="entry name" value="AAA_13"/>
    <property type="match status" value="1"/>
</dbReference>
<dbReference type="GO" id="GO:0000731">
    <property type="term" value="P:DNA synthesis involved in DNA repair"/>
    <property type="evidence" value="ECO:0007669"/>
    <property type="project" value="TreeGrafter"/>
</dbReference>
<reference evidence="2 3" key="1">
    <citation type="submission" date="2018-06" db="EMBL/GenBank/DDBJ databases">
        <authorList>
            <consortium name="Pathogen Informatics"/>
            <person name="Doyle S."/>
        </authorList>
    </citation>
    <scope>NUCLEOTIDE SEQUENCE [LARGE SCALE GENOMIC DNA]</scope>
    <source>
        <strain evidence="2 3">NCTC11224</strain>
    </source>
</reference>
<dbReference type="Gene3D" id="3.40.50.300">
    <property type="entry name" value="P-loop containing nucleotide triphosphate hydrolases"/>
    <property type="match status" value="1"/>
</dbReference>
<organism evidence="2 3">
    <name type="scientific">Enterocloster clostridioformis</name>
    <dbReference type="NCBI Taxonomy" id="1531"/>
    <lineage>
        <taxon>Bacteria</taxon>
        <taxon>Bacillati</taxon>
        <taxon>Bacillota</taxon>
        <taxon>Clostridia</taxon>
        <taxon>Lachnospirales</taxon>
        <taxon>Lachnospiraceae</taxon>
        <taxon>Enterocloster</taxon>
    </lineage>
</organism>
<feature type="domain" description="Protein CR006 P-loop" evidence="1">
    <location>
        <begin position="26"/>
        <end position="770"/>
    </location>
</feature>
<dbReference type="PANTHER" id="PTHR32182">
    <property type="entry name" value="DNA REPLICATION AND REPAIR PROTEIN RECF"/>
    <property type="match status" value="1"/>
</dbReference>
<dbReference type="InterPro" id="IPR026866">
    <property type="entry name" value="CR006_AAA"/>
</dbReference>
<dbReference type="AlphaFoldDB" id="A0A2X2WS65"/>
<dbReference type="Proteomes" id="UP000251853">
    <property type="component" value="Unassembled WGS sequence"/>
</dbReference>
<evidence type="ECO:0000313" key="2">
    <source>
        <dbReference type="EMBL" id="SQB16640.1"/>
    </source>
</evidence>
<sequence>MKKVRVHITKTTVNAPTYSNVTFEPTLINFFYGKNGTGKSTLARSFKDGNAALTWDGQPFPEERVLVYNEDFIRKNVQSYGNIPGVFTISEVNAQKKKEADEKAIEKKSVDDTIVARGKEAVAKQGELDKLHGDYVEAIWEATKEFRDKFPLALAYLRDKKKFADKIQSMTPKAAKTAPDIPSFDEEDMSMSAGEDHSEAEPMIEIADIEALYQTIHSEKKPDYSAYHLLSSTSLPASDLLSTPILSRSDTEFARFIRALGNLDWITQGHTKYHSSEGKCPYCQQTIPATFEDDLAACYDAEYKADLKKLSSFVQQYKDALNNVYKTAHANEGNNFPSPLQADYKAAFELFMEKARTNVTLLEQKSDSPADVIVLEDLSDLLVELDQISRKINEDIKARNAVLADIPTQKKKCTDMAWSAIVQRTQVLTNTFRRNTDSVIEAMNYIKAESSKLNAKSQALSKEIAKLNSETVNTTKTMQDINRAIASAGFKGFELQEKPGAKYVYQLVRNQNGKKVVVDKDLSEGERHFIAFLYFYHMVMGSQSDAGKVEDKIVVIDDPVSSMDSGSLFVVASLTREMIAVCYNNYAFHEEVVDDHIRQFFCMTHNPYFFREISYNRLPDYECVSFFEIKKDTKNQTSIIECQDEDTIAGGGLINRSPVRNTYDTLWHEYATTSDPDTLLIVIRQILEYYFIQMVGYQNGNLRSDLLDKNEREFVRILDDGSEDRSDYVAAAAMIAMLNVGATGFNDGLYYDSSATSVEQLRSVFERIFKVMHQEQHFNMMTRKAR</sequence>
<name>A0A2X2WS65_9FIRM</name>
<dbReference type="EMBL" id="UAVW01000021">
    <property type="protein sequence ID" value="SQB16640.1"/>
    <property type="molecule type" value="Genomic_DNA"/>
</dbReference>
<evidence type="ECO:0000259" key="1">
    <source>
        <dbReference type="Pfam" id="PF13166"/>
    </source>
</evidence>
<evidence type="ECO:0000313" key="3">
    <source>
        <dbReference type="Proteomes" id="UP000251853"/>
    </source>
</evidence>
<dbReference type="PANTHER" id="PTHR32182:SF22">
    <property type="entry name" value="ATP-DEPENDENT ENDONUCLEASE, OLD FAMILY-RELATED"/>
    <property type="match status" value="1"/>
</dbReference>
<dbReference type="SUPFAM" id="SSF52540">
    <property type="entry name" value="P-loop containing nucleoside triphosphate hydrolases"/>
    <property type="match status" value="1"/>
</dbReference>
<dbReference type="RefSeq" id="WP_112483478.1">
    <property type="nucleotide sequence ID" value="NZ_JAIWZC010000001.1"/>
</dbReference>
<proteinExistence type="predicted"/>
<gene>
    <name evidence="2" type="ORF">NCTC11224_05700</name>
</gene>